<dbReference type="EMBL" id="LFZN01000007">
    <property type="protein sequence ID" value="KXT06319.1"/>
    <property type="molecule type" value="Genomic_DNA"/>
</dbReference>
<reference evidence="1 2" key="1">
    <citation type="submission" date="2015-07" db="EMBL/GenBank/DDBJ databases">
        <title>Comparative genomics of the Sigatoka disease complex on banana suggests a link between parallel evolutionary changes in Pseudocercospora fijiensis and Pseudocercospora eumusae and increased virulence on the banana host.</title>
        <authorList>
            <person name="Chang T.-C."/>
            <person name="Salvucci A."/>
            <person name="Crous P.W."/>
            <person name="Stergiopoulos I."/>
        </authorList>
    </citation>
    <scope>NUCLEOTIDE SEQUENCE [LARGE SCALE GENOMIC DNA]</scope>
    <source>
        <strain evidence="1 2">CBS 114824</strain>
    </source>
</reference>
<dbReference type="Proteomes" id="UP000070133">
    <property type="component" value="Unassembled WGS sequence"/>
</dbReference>
<sequence length="410" mass="45752">MASAGELQKLRRRLEIKQFDHGDCVAAIGGKRIPSALGLPLLRLCTIRGIRFNDGFAKELRGVLPIFTRALNARDIMSNRVPIMVSDDEVPYCIWYPEVASEATYRQLYAAYPSMSYQVGRACAVAGYFSLYKELDILPKVHIAEEARECGNPAIFDHIIAQPTRYDIMNDYTRTINVDSASTAADAHLNGDTTVEPSLHVRQQFSHADVPEIIDGEEFAGPFDSDGYNENIFNIAEDMNIDSVDQYQAAKSSSDEVRHSQLLIKLMTEPLPVELPTIDKDLLLLVAAYSGDIDRYARLRRPRLWSKQALPEGRAGQKMSEAICARFIMNNVLSKVTDCASDMPYLIWYPTLAAETTYRKLAEVSPGMVPQILRACVVANYSGLFDELIANTIPDEAVAKEYKASANPHF</sequence>
<keyword evidence="2" id="KW-1185">Reference proteome</keyword>
<protein>
    <submittedName>
        <fullName evidence="1">Uncharacterized protein</fullName>
    </submittedName>
</protein>
<gene>
    <name evidence="1" type="ORF">AC578_9174</name>
</gene>
<name>A0A139HV79_9PEZI</name>
<accession>A0A139HV79</accession>
<comment type="caution">
    <text evidence="1">The sequence shown here is derived from an EMBL/GenBank/DDBJ whole genome shotgun (WGS) entry which is preliminary data.</text>
</comment>
<proteinExistence type="predicted"/>
<evidence type="ECO:0000313" key="2">
    <source>
        <dbReference type="Proteomes" id="UP000070133"/>
    </source>
</evidence>
<organism evidence="1 2">
    <name type="scientific">Pseudocercospora eumusae</name>
    <dbReference type="NCBI Taxonomy" id="321146"/>
    <lineage>
        <taxon>Eukaryota</taxon>
        <taxon>Fungi</taxon>
        <taxon>Dikarya</taxon>
        <taxon>Ascomycota</taxon>
        <taxon>Pezizomycotina</taxon>
        <taxon>Dothideomycetes</taxon>
        <taxon>Dothideomycetidae</taxon>
        <taxon>Mycosphaerellales</taxon>
        <taxon>Mycosphaerellaceae</taxon>
        <taxon>Pseudocercospora</taxon>
    </lineage>
</organism>
<evidence type="ECO:0000313" key="1">
    <source>
        <dbReference type="EMBL" id="KXT06319.1"/>
    </source>
</evidence>
<dbReference type="OrthoDB" id="4360026at2759"/>
<dbReference type="AlphaFoldDB" id="A0A139HV79"/>
<dbReference type="STRING" id="321146.A0A139HV79"/>